<comment type="caution">
    <text evidence="3">The sequence shown here is derived from an EMBL/GenBank/DDBJ whole genome shotgun (WGS) entry which is preliminary data.</text>
</comment>
<feature type="domain" description="KfrA N-terminal DNA-binding" evidence="2">
    <location>
        <begin position="7"/>
        <end position="117"/>
    </location>
</feature>
<sequence>MPRTGVTREQVHQAAADIATEGANPTVHAVRKRLGGGSPNRITPWLAEWREAQTPPQVDALPEIPQAIDHAMRHLWALAWQQAQAQLATERQALNSAQQAVETEREAVLAETRELKALAEERQSRLQEQGVELQRLRLERDEALARATRSEVLLEPLRADLEQAREAVLHYRKQSNGLPAECDRLREQVARLQTEASRDHETARQAKQTLDLGGKKISALEHTLSEERQTRQQAEQQLAELRIELATLRERASQQEQLTQLIETFRVQPQPTEH</sequence>
<reference evidence="3 4" key="1">
    <citation type="journal article" date="2020" name="Microorganisms">
        <title>Osmotic Adaptation and Compatible Solute Biosynthesis of Phototrophic Bacteria as Revealed from Genome Analyses.</title>
        <authorList>
            <person name="Imhoff J.F."/>
            <person name="Rahn T."/>
            <person name="Kunzel S."/>
            <person name="Keller A."/>
            <person name="Neulinger S.C."/>
        </authorList>
    </citation>
    <scope>NUCLEOTIDE SEQUENCE [LARGE SCALE GENOMIC DNA]</scope>
    <source>
        <strain evidence="3 4">DSM 25653</strain>
    </source>
</reference>
<keyword evidence="1" id="KW-0175">Coiled coil</keyword>
<organism evidence="3 4">
    <name type="scientific">Lamprobacter modestohalophilus</name>
    <dbReference type="NCBI Taxonomy" id="1064514"/>
    <lineage>
        <taxon>Bacteria</taxon>
        <taxon>Pseudomonadati</taxon>
        <taxon>Pseudomonadota</taxon>
        <taxon>Gammaproteobacteria</taxon>
        <taxon>Chromatiales</taxon>
        <taxon>Chromatiaceae</taxon>
        <taxon>Lamprobacter</taxon>
    </lineage>
</organism>
<dbReference type="Proteomes" id="UP001138768">
    <property type="component" value="Unassembled WGS sequence"/>
</dbReference>
<evidence type="ECO:0000313" key="3">
    <source>
        <dbReference type="EMBL" id="MBK1620713.1"/>
    </source>
</evidence>
<dbReference type="RefSeq" id="WP_200248012.1">
    <property type="nucleotide sequence ID" value="NZ_NRRY01000046.1"/>
</dbReference>
<dbReference type="AlphaFoldDB" id="A0A9X1B5R5"/>
<evidence type="ECO:0000256" key="1">
    <source>
        <dbReference type="SAM" id="Coils"/>
    </source>
</evidence>
<accession>A0A9X1B5R5</accession>
<dbReference type="EMBL" id="NRRY01000046">
    <property type="protein sequence ID" value="MBK1620713.1"/>
    <property type="molecule type" value="Genomic_DNA"/>
</dbReference>
<evidence type="ECO:0000259" key="2">
    <source>
        <dbReference type="Pfam" id="PF11740"/>
    </source>
</evidence>
<proteinExistence type="predicted"/>
<evidence type="ECO:0000313" key="4">
    <source>
        <dbReference type="Proteomes" id="UP001138768"/>
    </source>
</evidence>
<dbReference type="Pfam" id="PF11740">
    <property type="entry name" value="KfrA_N"/>
    <property type="match status" value="1"/>
</dbReference>
<feature type="coiled-coil region" evidence="1">
    <location>
        <begin position="182"/>
        <end position="258"/>
    </location>
</feature>
<gene>
    <name evidence="3" type="ORF">CKO42_20225</name>
</gene>
<feature type="coiled-coil region" evidence="1">
    <location>
        <begin position="87"/>
        <end position="146"/>
    </location>
</feature>
<protein>
    <recommendedName>
        <fullName evidence="2">KfrA N-terminal DNA-binding domain-containing protein</fullName>
    </recommendedName>
</protein>
<dbReference type="InterPro" id="IPR021104">
    <property type="entry name" value="KfrA_DNA-bd_N"/>
</dbReference>
<keyword evidence="4" id="KW-1185">Reference proteome</keyword>
<name>A0A9X1B5R5_9GAMM</name>